<reference evidence="2 3" key="1">
    <citation type="submission" date="2018-10" db="EMBL/GenBank/DDBJ databases">
        <title>A high-quality apple genome assembly.</title>
        <authorList>
            <person name="Hu J."/>
        </authorList>
    </citation>
    <scope>NUCLEOTIDE SEQUENCE [LARGE SCALE GENOMIC DNA]</scope>
    <source>
        <strain evidence="3">cv. HFTH1</strain>
        <tissue evidence="2">Young leaf</tissue>
    </source>
</reference>
<dbReference type="Gene3D" id="1.10.510.10">
    <property type="entry name" value="Transferase(Phosphotransferase) domain 1"/>
    <property type="match status" value="1"/>
</dbReference>
<dbReference type="GO" id="GO:0004672">
    <property type="term" value="F:protein kinase activity"/>
    <property type="evidence" value="ECO:0007669"/>
    <property type="project" value="InterPro"/>
</dbReference>
<proteinExistence type="predicted"/>
<comment type="caution">
    <text evidence="2">The sequence shown here is derived from an EMBL/GenBank/DDBJ whole genome shotgun (WGS) entry which is preliminary data.</text>
</comment>
<organism evidence="2 3">
    <name type="scientific">Malus domestica</name>
    <name type="common">Apple</name>
    <name type="synonym">Pyrus malus</name>
    <dbReference type="NCBI Taxonomy" id="3750"/>
    <lineage>
        <taxon>Eukaryota</taxon>
        <taxon>Viridiplantae</taxon>
        <taxon>Streptophyta</taxon>
        <taxon>Embryophyta</taxon>
        <taxon>Tracheophyta</taxon>
        <taxon>Spermatophyta</taxon>
        <taxon>Magnoliopsida</taxon>
        <taxon>eudicotyledons</taxon>
        <taxon>Gunneridae</taxon>
        <taxon>Pentapetalae</taxon>
        <taxon>rosids</taxon>
        <taxon>fabids</taxon>
        <taxon>Rosales</taxon>
        <taxon>Rosaceae</taxon>
        <taxon>Amygdaloideae</taxon>
        <taxon>Maleae</taxon>
        <taxon>Malus</taxon>
    </lineage>
</organism>
<evidence type="ECO:0000259" key="1">
    <source>
        <dbReference type="Pfam" id="PF07714"/>
    </source>
</evidence>
<dbReference type="Pfam" id="PF07714">
    <property type="entry name" value="PK_Tyr_Ser-Thr"/>
    <property type="match status" value="1"/>
</dbReference>
<dbReference type="InterPro" id="IPR050167">
    <property type="entry name" value="Ser_Thr_protein_kinase"/>
</dbReference>
<dbReference type="PANTHER" id="PTHR23257:SF958">
    <property type="entry name" value="SERINE_THREONINE-PROTEIN KINASE WNK4"/>
    <property type="match status" value="1"/>
</dbReference>
<keyword evidence="3" id="KW-1185">Reference proteome</keyword>
<dbReference type="SUPFAM" id="SSF56112">
    <property type="entry name" value="Protein kinase-like (PK-like)"/>
    <property type="match status" value="1"/>
</dbReference>
<dbReference type="InterPro" id="IPR011009">
    <property type="entry name" value="Kinase-like_dom_sf"/>
</dbReference>
<dbReference type="STRING" id="3750.A0A498J9S8"/>
<protein>
    <recommendedName>
        <fullName evidence="1">Serine-threonine/tyrosine-protein kinase catalytic domain-containing protein</fullName>
    </recommendedName>
</protein>
<accession>A0A498J9S8</accession>
<gene>
    <name evidence="2" type="ORF">DVH24_020500</name>
</gene>
<dbReference type="AlphaFoldDB" id="A0A498J9S8"/>
<evidence type="ECO:0000313" key="2">
    <source>
        <dbReference type="EMBL" id="RXH91477.1"/>
    </source>
</evidence>
<dbReference type="Proteomes" id="UP000290289">
    <property type="component" value="Chromosome 8"/>
</dbReference>
<dbReference type="GO" id="GO:0007165">
    <property type="term" value="P:signal transduction"/>
    <property type="evidence" value="ECO:0007669"/>
    <property type="project" value="TreeGrafter"/>
</dbReference>
<dbReference type="EMBL" id="RDQH01000334">
    <property type="protein sequence ID" value="RXH91477.1"/>
    <property type="molecule type" value="Genomic_DNA"/>
</dbReference>
<dbReference type="InterPro" id="IPR001245">
    <property type="entry name" value="Ser-Thr/Tyr_kinase_cat_dom"/>
</dbReference>
<sequence>MIQCEPYNENCDVYSFRILLNELMTGNYPYIETDYSPTKIAMEVVEDNLRPKLADDHDGQLGELIDLICLSWDADASVRPSISTITSSLKALQNKIFD</sequence>
<feature type="domain" description="Serine-threonine/tyrosine-protein kinase catalytic" evidence="1">
    <location>
        <begin position="4"/>
        <end position="89"/>
    </location>
</feature>
<dbReference type="GO" id="GO:0005737">
    <property type="term" value="C:cytoplasm"/>
    <property type="evidence" value="ECO:0007669"/>
    <property type="project" value="TreeGrafter"/>
</dbReference>
<dbReference type="PANTHER" id="PTHR23257">
    <property type="entry name" value="SERINE-THREONINE PROTEIN KINASE"/>
    <property type="match status" value="1"/>
</dbReference>
<evidence type="ECO:0000313" key="3">
    <source>
        <dbReference type="Proteomes" id="UP000290289"/>
    </source>
</evidence>
<name>A0A498J9S8_MALDO</name>